<keyword evidence="2" id="KW-0949">S-adenosyl-L-methionine</keyword>
<evidence type="ECO:0000259" key="4">
    <source>
        <dbReference type="Pfam" id="PF21302"/>
    </source>
</evidence>
<evidence type="ECO:0000256" key="1">
    <source>
        <dbReference type="PIRSR" id="PIRSR018249-1"/>
    </source>
</evidence>
<keyword evidence="5" id="KW-0808">Transferase</keyword>
<dbReference type="InterPro" id="IPR050508">
    <property type="entry name" value="Methyltransf_Superfamily"/>
</dbReference>
<dbReference type="GO" id="GO:0046872">
    <property type="term" value="F:metal ion binding"/>
    <property type="evidence" value="ECO:0007669"/>
    <property type="project" value="UniProtKB-KW"/>
</dbReference>
<proteinExistence type="predicted"/>
<evidence type="ECO:0000313" key="5">
    <source>
        <dbReference type="EMBL" id="KDE40533.1"/>
    </source>
</evidence>
<dbReference type="InterPro" id="IPR029063">
    <property type="entry name" value="SAM-dependent_MTases_sf"/>
</dbReference>
<dbReference type="PIRSF" id="PIRSF018249">
    <property type="entry name" value="MyrA_prd"/>
    <property type="match status" value="1"/>
</dbReference>
<feature type="binding site" evidence="2">
    <location>
        <begin position="103"/>
        <end position="104"/>
    </location>
    <ligand>
        <name>S-adenosyl-L-methionine</name>
        <dbReference type="ChEBI" id="CHEBI:59789"/>
    </ligand>
</feature>
<protein>
    <submittedName>
        <fullName evidence="5">Ribosomal RNA methyltransferase</fullName>
        <ecNumber evidence="5">2.1.1.187</ecNumber>
    </submittedName>
</protein>
<dbReference type="Proteomes" id="UP000027318">
    <property type="component" value="Unassembled WGS sequence"/>
</dbReference>
<evidence type="ECO:0000313" key="6">
    <source>
        <dbReference type="Proteomes" id="UP000027318"/>
    </source>
</evidence>
<evidence type="ECO:0000259" key="3">
    <source>
        <dbReference type="Pfam" id="PF08241"/>
    </source>
</evidence>
<dbReference type="PATRIC" id="fig|267850.7.peg.1119"/>
<dbReference type="Pfam" id="PF21302">
    <property type="entry name" value="Zn_ribbon_RlmA"/>
    <property type="match status" value="1"/>
</dbReference>
<dbReference type="PANTHER" id="PTHR42912:SF45">
    <property type="entry name" value="23S RRNA (GUANINE(745)-N(1))-METHYLTRANSFERASE"/>
    <property type="match status" value="1"/>
</dbReference>
<dbReference type="EC" id="2.1.1.187" evidence="5"/>
<keyword evidence="1" id="KW-0479">Metal-binding</keyword>
<sequence length="278" mass="31716">MTPELRCPVCSATLYPDHPDHPRSLRCAEGHTFDRAKQGYWNLLLAQRKRSRAPGDNEQMVLARQRFLEQGYYQPIATAITETLQPLLQPLVQPQLLDLGCGEGYYTRQIAKQLYHTTCIGLDISKAAIREASKQDKTSTWLVATGADIPLPEASSDAATLIFARLLPEPTARILKPGGYFLVVWPGPDHLRELREQIYTEVRDSDLNPDAQLHEYFEVISTQTLRFRFGISDTQSLSDLLMMTPHGQRLSQSRREQLLTLDRLEIQGDIRLSLYRKR</sequence>
<dbReference type="Pfam" id="PF08241">
    <property type="entry name" value="Methyltransf_11"/>
    <property type="match status" value="1"/>
</dbReference>
<comment type="caution">
    <text evidence="5">The sequence shown here is derived from an EMBL/GenBank/DDBJ whole genome shotgun (WGS) entry which is preliminary data.</text>
</comment>
<keyword evidence="6" id="KW-1185">Reference proteome</keyword>
<name>A0A063Y2K5_9GAMM</name>
<dbReference type="STRING" id="267850.ADINL_1125"/>
<dbReference type="InterPro" id="IPR016718">
    <property type="entry name" value="rRNA_m1G-MeTrfase_A_prd"/>
</dbReference>
<evidence type="ECO:0000256" key="2">
    <source>
        <dbReference type="PIRSR" id="PIRSR018249-2"/>
    </source>
</evidence>
<dbReference type="RefSeq" id="WP_036544735.1">
    <property type="nucleotide sequence ID" value="NZ_JBKBNO010000001.1"/>
</dbReference>
<dbReference type="SUPFAM" id="SSF53335">
    <property type="entry name" value="S-adenosyl-L-methionine-dependent methyltransferases"/>
    <property type="match status" value="1"/>
</dbReference>
<dbReference type="Gene3D" id="3.40.50.150">
    <property type="entry name" value="Vaccinia Virus protein VP39"/>
    <property type="match status" value="1"/>
</dbReference>
<gene>
    <name evidence="5" type="ORF">ADINL_1125</name>
</gene>
<dbReference type="InterPro" id="IPR013216">
    <property type="entry name" value="Methyltransf_11"/>
</dbReference>
<dbReference type="GO" id="GO:0052911">
    <property type="term" value="F:23S rRNA (guanine(745)-N(1))-methyltransferase activity"/>
    <property type="evidence" value="ECO:0007669"/>
    <property type="project" value="UniProtKB-EC"/>
</dbReference>
<dbReference type="PANTHER" id="PTHR42912">
    <property type="entry name" value="METHYLTRANSFERASE"/>
    <property type="match status" value="1"/>
</dbReference>
<reference evidence="5 6" key="1">
    <citation type="journal article" date="2005" name="Int. J. Syst. Evol. Microbiol.">
        <title>Nitrincola lacisaponensis gen. nov., sp. nov., a novel alkaliphilic bacterium isolated from an alkaline, saline lake.</title>
        <authorList>
            <person name="Dimitriu P.A."/>
            <person name="Shukla S.K."/>
            <person name="Conradt J."/>
            <person name="Marquez M.C."/>
            <person name="Ventosa A."/>
            <person name="Maglia A."/>
            <person name="Peyton B.M."/>
            <person name="Pinkart H.C."/>
            <person name="Mormile M.R."/>
        </authorList>
    </citation>
    <scope>NUCLEOTIDE SEQUENCE [LARGE SCALE GENOMIC DNA]</scope>
    <source>
        <strain evidence="5 6">4CA</strain>
    </source>
</reference>
<feature type="binding site" evidence="1">
    <location>
        <position position="27"/>
    </location>
    <ligand>
        <name>Zn(2+)</name>
        <dbReference type="ChEBI" id="CHEBI:29105"/>
    </ligand>
</feature>
<accession>A0A063Y2K5</accession>
<feature type="binding site" evidence="2">
    <location>
        <position position="73"/>
    </location>
    <ligand>
        <name>S-adenosyl-L-methionine</name>
        <dbReference type="ChEBI" id="CHEBI:59789"/>
    </ligand>
</feature>
<keyword evidence="5" id="KW-0489">Methyltransferase</keyword>
<organism evidence="5 6">
    <name type="scientific">Nitrincola lacisaponensis</name>
    <dbReference type="NCBI Taxonomy" id="267850"/>
    <lineage>
        <taxon>Bacteria</taxon>
        <taxon>Pseudomonadati</taxon>
        <taxon>Pseudomonadota</taxon>
        <taxon>Gammaproteobacteria</taxon>
        <taxon>Oceanospirillales</taxon>
        <taxon>Oceanospirillaceae</taxon>
        <taxon>Nitrincola</taxon>
    </lineage>
</organism>
<dbReference type="CDD" id="cd02440">
    <property type="entry name" value="AdoMet_MTases"/>
    <property type="match status" value="1"/>
</dbReference>
<dbReference type="AlphaFoldDB" id="A0A063Y2K5"/>
<feature type="domain" description="23S rRNA (guanine(745)-N(1))-methyltransferase N-terminal" evidence="4">
    <location>
        <begin position="6"/>
        <end position="52"/>
    </location>
</feature>
<dbReference type="EMBL" id="JMSZ01000016">
    <property type="protein sequence ID" value="KDE40533.1"/>
    <property type="molecule type" value="Genomic_DNA"/>
</dbReference>
<keyword evidence="1" id="KW-0862">Zinc</keyword>
<feature type="domain" description="Methyltransferase type 11" evidence="3">
    <location>
        <begin position="97"/>
        <end position="182"/>
    </location>
</feature>
<feature type="binding site" evidence="1">
    <location>
        <position position="31"/>
    </location>
    <ligand>
        <name>Zn(2+)</name>
        <dbReference type="ChEBI" id="CHEBI:29105"/>
    </ligand>
</feature>
<feature type="binding site" evidence="2">
    <location>
        <position position="190"/>
    </location>
    <ligand>
        <name>S-adenosyl-L-methionine</name>
        <dbReference type="ChEBI" id="CHEBI:59789"/>
    </ligand>
</feature>
<dbReference type="InterPro" id="IPR048647">
    <property type="entry name" value="RlmA_N"/>
</dbReference>
<dbReference type="OrthoDB" id="108476at2"/>